<feature type="transmembrane region" description="Helical" evidence="2">
    <location>
        <begin position="621"/>
        <end position="642"/>
    </location>
</feature>
<dbReference type="InterPro" id="IPR045122">
    <property type="entry name" value="Csc1-like"/>
</dbReference>
<dbReference type="GO" id="GO:0005886">
    <property type="term" value="C:plasma membrane"/>
    <property type="evidence" value="ECO:0007669"/>
    <property type="project" value="TreeGrafter"/>
</dbReference>
<evidence type="ECO:0000256" key="2">
    <source>
        <dbReference type="SAM" id="Phobius"/>
    </source>
</evidence>
<keyword evidence="2" id="KW-0472">Membrane</keyword>
<feature type="region of interest" description="Disordered" evidence="1">
    <location>
        <begin position="126"/>
        <end position="154"/>
    </location>
</feature>
<organism evidence="3">
    <name type="scientific">Entomoneis paludosa</name>
    <dbReference type="NCBI Taxonomy" id="265537"/>
    <lineage>
        <taxon>Eukaryota</taxon>
        <taxon>Sar</taxon>
        <taxon>Stramenopiles</taxon>
        <taxon>Ochrophyta</taxon>
        <taxon>Bacillariophyta</taxon>
        <taxon>Bacillariophyceae</taxon>
        <taxon>Bacillariophycidae</taxon>
        <taxon>Entomoneidaceae</taxon>
        <taxon>Entomoneis</taxon>
    </lineage>
</organism>
<evidence type="ECO:0000313" key="3">
    <source>
        <dbReference type="EMBL" id="CAD9977230.1"/>
    </source>
</evidence>
<dbReference type="PANTHER" id="PTHR13018">
    <property type="entry name" value="PROBABLE MEMBRANE PROTEIN DUF221-RELATED"/>
    <property type="match status" value="1"/>
</dbReference>
<dbReference type="PANTHER" id="PTHR13018:SF135">
    <property type="entry name" value="CSC1_OSCA1-LIKE 7TM REGION DOMAIN-CONTAINING PROTEIN"/>
    <property type="match status" value="1"/>
</dbReference>
<evidence type="ECO:0008006" key="4">
    <source>
        <dbReference type="Google" id="ProtNLM"/>
    </source>
</evidence>
<feature type="region of interest" description="Disordered" evidence="1">
    <location>
        <begin position="1"/>
        <end position="81"/>
    </location>
</feature>
<feature type="compositionally biased region" description="Polar residues" evidence="1">
    <location>
        <begin position="57"/>
        <end position="77"/>
    </location>
</feature>
<feature type="transmembrane region" description="Helical" evidence="2">
    <location>
        <begin position="807"/>
        <end position="825"/>
    </location>
</feature>
<name>A0A7S2YHU2_9STRA</name>
<gene>
    <name evidence="3" type="ORF">APAL1065_LOCUS17353</name>
</gene>
<reference evidence="3" key="1">
    <citation type="submission" date="2021-01" db="EMBL/GenBank/DDBJ databases">
        <authorList>
            <person name="Corre E."/>
            <person name="Pelletier E."/>
            <person name="Niang G."/>
            <person name="Scheremetjew M."/>
            <person name="Finn R."/>
            <person name="Kale V."/>
            <person name="Holt S."/>
            <person name="Cochrane G."/>
            <person name="Meng A."/>
            <person name="Brown T."/>
            <person name="Cohen L."/>
        </authorList>
    </citation>
    <scope>NUCLEOTIDE SEQUENCE</scope>
    <source>
        <strain evidence="3">CCMP125</strain>
    </source>
</reference>
<feature type="transmembrane region" description="Helical" evidence="2">
    <location>
        <begin position="753"/>
        <end position="781"/>
    </location>
</feature>
<protein>
    <recommendedName>
        <fullName evidence="4">CSC1/OSCA1-like cytosolic domain-containing protein</fullName>
    </recommendedName>
</protein>
<dbReference type="AlphaFoldDB" id="A0A7S2YHU2"/>
<sequence>MAESDKADSDGYFTAGDDDEVTTSQSGDSDSVKDLKGSNVNSFEAMPPEEEIVFGTDESSSFSEIQKNRSGQNTANDSIDFLQDPEHEMTWGRRIALGLMKYKWYNPQIATPKDEKDEPQEIAAEATASESLRRRRPAPPSGKKAASNVNRSEPGELVRANSSFLAAEAYPFSRATRETPSLERAWAYFDHVALPRCVVPPSERNKAKSKNIFTRVLHRFQKADKRLDRAEPGEKTLPTRLYRPVFTPHKQLGDWGLGIGLYFSTLRAITIMTFLAGILNIPNFMYFSSDEYNENPLEDVSKRLLGGSAICTDTTWIPCPSCNENDKHFGDGRIGVGINLSTGEETTFARRNNCDGTTIQTGMVSLATFFFLILGMFVTYLWLQKMTVAFDEDEQTAQDYSVVVLNPPGDATDAAEWRKFFFDRFDGALLTVCTIAVDNDLLVRCLVERREKLRQLEMMVEDGTSLDVLTLSRIAAKQERERRFFGRLMASISPGIPELFARLVVLTAKIQGLAQQDYPASKIFLTFEREADQRRVLSALNVGSIPAKRNKISKISNPQHLFRDQFLLHVKEPDEPDTVRWQDLNEKFKERMKQQALTTFCTIGAVALIAFIVRLCNDSSVTGAAYAIAIFNTVFPMVAKFLTSFEAHASEGSKQRSLYFKIALFRWVNTAIVITVITPFTLTLENEDGLISQIYALFFAEIVTTTGLQLADPVGHLQRHILAPRAKTQDAMNLCMQGQPFELAERYTNMTKILFLTVFYLSIFPGALFLCSFALFVNYFTDRFSLMRTWKRAPNYGPRMSEFSRTYFIPCAMVACAVMGSYFWSGFPFDNLCNRNTEIGQEFAGSWLVDPKGGGSNVTVSVATTDDAFDYCLQDFFRYGRDDESFPFISKFQKEQWMTDEQETVTDVWGWTSVGVILLVVLKLLRGWWSSFWHLFKGSYEPCGQDQKINFSEVPSISAYVPQVESNLFSYPLVACEVDEIDPNLFDWTDPDRPFSFYDLTKDAEVLLKGTDVASKFSVFSQITHWSPLSRNSRKSSEQNIEDC</sequence>
<feature type="transmembrane region" description="Helical" evidence="2">
    <location>
        <begin position="362"/>
        <end position="383"/>
    </location>
</feature>
<feature type="transmembrane region" description="Helical" evidence="2">
    <location>
        <begin position="908"/>
        <end position="925"/>
    </location>
</feature>
<accession>A0A7S2YHU2</accession>
<proteinExistence type="predicted"/>
<keyword evidence="2" id="KW-1133">Transmembrane helix</keyword>
<keyword evidence="2" id="KW-0812">Transmembrane</keyword>
<feature type="transmembrane region" description="Helical" evidence="2">
    <location>
        <begin position="663"/>
        <end position="682"/>
    </location>
</feature>
<feature type="transmembrane region" description="Helical" evidence="2">
    <location>
        <begin position="596"/>
        <end position="615"/>
    </location>
</feature>
<dbReference type="GO" id="GO:0005227">
    <property type="term" value="F:calcium-activated cation channel activity"/>
    <property type="evidence" value="ECO:0007669"/>
    <property type="project" value="InterPro"/>
</dbReference>
<evidence type="ECO:0000256" key="1">
    <source>
        <dbReference type="SAM" id="MobiDB-lite"/>
    </source>
</evidence>
<dbReference type="EMBL" id="HBHT01025849">
    <property type="protein sequence ID" value="CAD9977230.1"/>
    <property type="molecule type" value="Transcribed_RNA"/>
</dbReference>